<dbReference type="EMBL" id="JBFXLR010000008">
    <property type="protein sequence ID" value="KAL2856357.1"/>
    <property type="molecule type" value="Genomic_DNA"/>
</dbReference>
<dbReference type="Pfam" id="PF12340">
    <property type="entry name" value="DUF3638"/>
    <property type="match status" value="1"/>
</dbReference>
<evidence type="ECO:0000259" key="7">
    <source>
        <dbReference type="Pfam" id="PF12340"/>
    </source>
</evidence>
<proteinExistence type="predicted"/>
<evidence type="ECO:0000256" key="5">
    <source>
        <dbReference type="ARBA" id="ARBA00022801"/>
    </source>
</evidence>
<dbReference type="Proteomes" id="UP001610444">
    <property type="component" value="Unassembled WGS sequence"/>
</dbReference>
<dbReference type="InterPro" id="IPR022105">
    <property type="entry name" value="DUF3645"/>
</dbReference>
<dbReference type="GeneID" id="98157888"/>
<evidence type="ECO:0000256" key="4">
    <source>
        <dbReference type="ARBA" id="ARBA00022786"/>
    </source>
</evidence>
<feature type="domain" description="DUF3638" evidence="7">
    <location>
        <begin position="74"/>
        <end position="296"/>
    </location>
</feature>
<dbReference type="RefSeq" id="XP_070902515.1">
    <property type="nucleotide sequence ID" value="XM_071042724.1"/>
</dbReference>
<evidence type="ECO:0000256" key="2">
    <source>
        <dbReference type="ARBA" id="ARBA00012759"/>
    </source>
</evidence>
<feature type="domain" description="DUF3645" evidence="8">
    <location>
        <begin position="416"/>
        <end position="448"/>
    </location>
</feature>
<name>A0ABR4KVR3_9EURO</name>
<keyword evidence="5" id="KW-0378">Hydrolase</keyword>
<dbReference type="InterPro" id="IPR022099">
    <property type="entry name" value="DUF3638"/>
</dbReference>
<dbReference type="PANTHER" id="PTHR13367:SF33">
    <property type="entry name" value="P-LOOP CONTAINING NUCLEOSIDE TRIPHOSPHATE HYDROLASE PROTEIN"/>
    <property type="match status" value="1"/>
</dbReference>
<dbReference type="Gene3D" id="3.40.50.300">
    <property type="entry name" value="P-loop containing nucleotide triphosphate hydrolases"/>
    <property type="match status" value="1"/>
</dbReference>
<dbReference type="SUPFAM" id="SSF52540">
    <property type="entry name" value="P-loop containing nucleoside triphosphate hydrolases"/>
    <property type="match status" value="1"/>
</dbReference>
<keyword evidence="4" id="KW-0833">Ubl conjugation pathway</keyword>
<dbReference type="EC" id="3.4.19.12" evidence="2"/>
<dbReference type="Pfam" id="PF12359">
    <property type="entry name" value="DUF3645"/>
    <property type="match status" value="1"/>
</dbReference>
<evidence type="ECO:0000313" key="9">
    <source>
        <dbReference type="EMBL" id="KAL2856357.1"/>
    </source>
</evidence>
<accession>A0ABR4KVR3</accession>
<evidence type="ECO:0000256" key="1">
    <source>
        <dbReference type="ARBA" id="ARBA00000707"/>
    </source>
</evidence>
<gene>
    <name evidence="9" type="ORF">BJX68DRAFT_253486</name>
</gene>
<keyword evidence="3" id="KW-0645">Protease</keyword>
<dbReference type="InterPro" id="IPR051346">
    <property type="entry name" value="OTU_Deubiquitinase"/>
</dbReference>
<protein>
    <recommendedName>
        <fullName evidence="2">ubiquitinyl hydrolase 1</fullName>
        <ecNumber evidence="2">3.4.19.12</ecNumber>
    </recommendedName>
</protein>
<evidence type="ECO:0000256" key="6">
    <source>
        <dbReference type="ARBA" id="ARBA00022807"/>
    </source>
</evidence>
<evidence type="ECO:0000256" key="3">
    <source>
        <dbReference type="ARBA" id="ARBA00022670"/>
    </source>
</evidence>
<organism evidence="9 10">
    <name type="scientific">Aspergillus pseudodeflectus</name>
    <dbReference type="NCBI Taxonomy" id="176178"/>
    <lineage>
        <taxon>Eukaryota</taxon>
        <taxon>Fungi</taxon>
        <taxon>Dikarya</taxon>
        <taxon>Ascomycota</taxon>
        <taxon>Pezizomycotina</taxon>
        <taxon>Eurotiomycetes</taxon>
        <taxon>Eurotiomycetidae</taxon>
        <taxon>Eurotiales</taxon>
        <taxon>Aspergillaceae</taxon>
        <taxon>Aspergillus</taxon>
        <taxon>Aspergillus subgen. Nidulantes</taxon>
    </lineage>
</organism>
<comment type="catalytic activity">
    <reaction evidence="1">
        <text>Thiol-dependent hydrolysis of ester, thioester, amide, peptide and isopeptide bonds formed by the C-terminal Gly of ubiquitin (a 76-residue protein attached to proteins as an intracellular targeting signal).</text>
        <dbReference type="EC" id="3.4.19.12"/>
    </reaction>
</comment>
<dbReference type="InterPro" id="IPR027417">
    <property type="entry name" value="P-loop_NTPase"/>
</dbReference>
<dbReference type="PANTHER" id="PTHR13367">
    <property type="entry name" value="UBIQUITIN THIOESTERASE"/>
    <property type="match status" value="1"/>
</dbReference>
<evidence type="ECO:0000313" key="10">
    <source>
        <dbReference type="Proteomes" id="UP001610444"/>
    </source>
</evidence>
<keyword evidence="10" id="KW-1185">Reference proteome</keyword>
<keyword evidence="6" id="KW-0788">Thiol protease</keyword>
<evidence type="ECO:0000259" key="8">
    <source>
        <dbReference type="Pfam" id="PF12359"/>
    </source>
</evidence>
<reference evidence="9 10" key="1">
    <citation type="submission" date="2024-07" db="EMBL/GenBank/DDBJ databases">
        <title>Section-level genome sequencing and comparative genomics of Aspergillus sections Usti and Cavernicolus.</title>
        <authorList>
            <consortium name="Lawrence Berkeley National Laboratory"/>
            <person name="Nybo J.L."/>
            <person name="Vesth T.C."/>
            <person name="Theobald S."/>
            <person name="Frisvad J.C."/>
            <person name="Larsen T.O."/>
            <person name="Kjaerboelling I."/>
            <person name="Rothschild-Mancinelli K."/>
            <person name="Lyhne E.K."/>
            <person name="Kogle M.E."/>
            <person name="Barry K."/>
            <person name="Clum A."/>
            <person name="Na H."/>
            <person name="Ledsgaard L."/>
            <person name="Lin J."/>
            <person name="Lipzen A."/>
            <person name="Kuo A."/>
            <person name="Riley R."/>
            <person name="Mondo S."/>
            <person name="LaButti K."/>
            <person name="Haridas S."/>
            <person name="Pangalinan J."/>
            <person name="Salamov A.A."/>
            <person name="Simmons B.A."/>
            <person name="Magnuson J.K."/>
            <person name="Chen J."/>
            <person name="Drula E."/>
            <person name="Henrissat B."/>
            <person name="Wiebenga A."/>
            <person name="Lubbers R.J."/>
            <person name="Gomes A.C."/>
            <person name="Macurrencykelacurrency M.R."/>
            <person name="Stajich J."/>
            <person name="Grigoriev I.V."/>
            <person name="Mortensen U.H."/>
            <person name="De vries R.P."/>
            <person name="Baker S.E."/>
            <person name="Andersen M.R."/>
        </authorList>
    </citation>
    <scope>NUCLEOTIDE SEQUENCE [LARGE SCALE GENOMIC DNA]</scope>
    <source>
        <strain evidence="9 10">CBS 756.74</strain>
    </source>
</reference>
<comment type="caution">
    <text evidence="9">The sequence shown here is derived from an EMBL/GenBank/DDBJ whole genome shotgun (WGS) entry which is preliminary data.</text>
</comment>
<sequence>MTDQAGQSLALFDPVTILQQLRSTSPHQFGPDMRSLFIEYALCTARLQKLLRMRGAFTKHDEGKLSQECADQGHINWEPEDFPDWLLLEIDANIQIREDQVIVAQEIISPASGSNSVLQMSMGEGKTSVIMPMVAAVLAKGAMFNRLLVPKALLSQAAQTFQARLGGLLGREIIHVPFSRRTRTTVSLMKDYHELHREILDTSGVILGIPEHVLSFKLSGLQRLAHSKLAEAVYMIESQKWMDEVCRDVLDECDFTLAVKTQLIYPGGAQLAVGGHPNRWEVAMTLLGLVAHHLIDLARDYPQSIDILKRNSNGFPVTHILRQDVEEALISRILDDICKRRTSTLPLGECNERDKEAIKIFISQEKIEKPIVKQIASLFPGVPIARKDVYLVRGLLIHRILILCLKKRWNVQYGLHQGRDPMAVPFHAKGVPSDQAEWGHPDVAILFTCLAFYYEGLSVSQFKQSLKAVLKSDHPATEYDRWTQTSSTLPGPLGTGTLSRSFVFPLHAKQFATKLQASGWDVLLYSNSSIQASRGIRPGITTGFSGTNDNRRLLSLTIEQCNLPSLSHTNAEVLTYLLQPINRGYLVTADQRGKRLSEVELLKSLHMAKIRILIDAGAFIMEMDNFTVACTWLQEDWGAHGAVYFGDDNKPWVVYRNNKRVPLFASPFADDMRDCVVYLDEAHTRGTDLKLPPDALGALTLSLSQTKDHTVQAAMRLRQLGATQSVRFLAPPEVHQSILDVCKKTSNDTVDSSDVISRLRDQTCATNRELQPLYFAQEFLSNPEHRKAYLDAIDPRGRVATLMKTLGERRQESQAYESILSSAPEEVEQEREVAYEIEEEREMQRPLKPKALKFPGLHASILSFARGGVLVLEGIVSAAETLEETQLGLKYRIHGSSLVAHLYLSAEFSRTINLKKSGEKDDTYTRPVTWFLFNAATEIAVVIIPEEAKALIPVMCEHASPDTHLIMYAAPWTKTRLHFNNLDYYALPSLPDGWRPPSWLPFEMAFLEEGYTLNFQKDDESPDLWAVAKSRLSFLQEWLAIRRQGQDISDTPMGYVCQDWQLRSDHPFFTTRPVNTPRESGPVLESFRLEVEEDREDE</sequence>